<evidence type="ECO:0000256" key="5">
    <source>
        <dbReference type="ARBA" id="ARBA00022833"/>
    </source>
</evidence>
<comment type="subcellular location">
    <subcellularLocation>
        <location evidence="1">Nucleus</location>
    </subcellularLocation>
</comment>
<dbReference type="PANTHER" id="PTHR13204">
    <property type="entry name" value="PTD012 PROTEIN"/>
    <property type="match status" value="1"/>
</dbReference>
<evidence type="ECO:0000256" key="2">
    <source>
        <dbReference type="ARBA" id="ARBA00011245"/>
    </source>
</evidence>
<gene>
    <name evidence="8" type="ORF">NW762_010759</name>
</gene>
<evidence type="ECO:0000256" key="4">
    <source>
        <dbReference type="ARBA" id="ARBA00022801"/>
    </source>
</evidence>
<dbReference type="EMBL" id="JAOQAZ010000025">
    <property type="protein sequence ID" value="KAJ4252853.1"/>
    <property type="molecule type" value="Genomic_DNA"/>
</dbReference>
<keyword evidence="3" id="KW-0479">Metal-binding</keyword>
<evidence type="ECO:0000256" key="3">
    <source>
        <dbReference type="ARBA" id="ARBA00022723"/>
    </source>
</evidence>
<dbReference type="Proteomes" id="UP001152049">
    <property type="component" value="Unassembled WGS sequence"/>
</dbReference>
<dbReference type="OrthoDB" id="5119241at2759"/>
<organism evidence="8 9">
    <name type="scientific">Fusarium torreyae</name>
    <dbReference type="NCBI Taxonomy" id="1237075"/>
    <lineage>
        <taxon>Eukaryota</taxon>
        <taxon>Fungi</taxon>
        <taxon>Dikarya</taxon>
        <taxon>Ascomycota</taxon>
        <taxon>Pezizomycotina</taxon>
        <taxon>Sordariomycetes</taxon>
        <taxon>Hypocreomycetidae</taxon>
        <taxon>Hypocreales</taxon>
        <taxon>Nectriaceae</taxon>
        <taxon>Fusarium</taxon>
    </lineage>
</organism>
<evidence type="ECO:0000313" key="8">
    <source>
        <dbReference type="EMBL" id="KAJ4252853.1"/>
    </source>
</evidence>
<keyword evidence="9" id="KW-1185">Reference proteome</keyword>
<dbReference type="Pfam" id="PF08925">
    <property type="entry name" value="DUF1907"/>
    <property type="match status" value="1"/>
</dbReference>
<evidence type="ECO:0000256" key="1">
    <source>
        <dbReference type="ARBA" id="ARBA00004123"/>
    </source>
</evidence>
<dbReference type="AlphaFoldDB" id="A0A9W8RQY2"/>
<evidence type="ECO:0000313" key="9">
    <source>
        <dbReference type="Proteomes" id="UP001152049"/>
    </source>
</evidence>
<dbReference type="CDD" id="cd17298">
    <property type="entry name" value="DUF1907"/>
    <property type="match status" value="1"/>
</dbReference>
<sequence length="316" mass="34321">MQATKHQLSPPSLEEIAKVLASALPSNYNTSSATVVDCPDLRDAPFKLACEGLSGSEVAADIGGQANLYPQPRPDKQYSLTDCAKLMGLPEERGAILGAEAGPAHVHGMPSELAPHLSWQGGFDKLNNLTRSARLSRSEDGQFAVGCPESHSSECALMMNLYGSLGLPGPVIKVTAQGRKGDVGSFTDFTRFALREAFGENRQVSLGGVFILKKGKARYHVMPPFPPAEELPFKSQEALDGWLSYHDFDGPMVGLAVLHSADPEQIGVRLEHTHCFSNERGEGGHYHFDLPGEEVEYEGYFNTIKTFYQIDKPDDA</sequence>
<dbReference type="GO" id="GO:0016788">
    <property type="term" value="F:hydrolase activity, acting on ester bonds"/>
    <property type="evidence" value="ECO:0007669"/>
    <property type="project" value="TreeGrafter"/>
</dbReference>
<comment type="caution">
    <text evidence="8">The sequence shown here is derived from an EMBL/GenBank/DDBJ whole genome shotgun (WGS) entry which is preliminary data.</text>
</comment>
<accession>A0A9W8RQY2</accession>
<evidence type="ECO:0000256" key="6">
    <source>
        <dbReference type="ARBA" id="ARBA00023242"/>
    </source>
</evidence>
<dbReference type="InterPro" id="IPR015021">
    <property type="entry name" value="C11orf54_DUF1907"/>
</dbReference>
<keyword evidence="4" id="KW-0378">Hydrolase</keyword>
<keyword evidence="6" id="KW-0539">Nucleus</keyword>
<dbReference type="GO" id="GO:0008270">
    <property type="term" value="F:zinc ion binding"/>
    <property type="evidence" value="ECO:0007669"/>
    <property type="project" value="TreeGrafter"/>
</dbReference>
<dbReference type="SUPFAM" id="SSF117856">
    <property type="entry name" value="AF0104/ALDC/Ptd012-like"/>
    <property type="match status" value="1"/>
</dbReference>
<dbReference type="SMART" id="SM01168">
    <property type="entry name" value="DUF1907"/>
    <property type="match status" value="1"/>
</dbReference>
<feature type="domain" description="DUF1907" evidence="7">
    <location>
        <begin position="19"/>
        <end position="310"/>
    </location>
</feature>
<name>A0A9W8RQY2_9HYPO</name>
<protein>
    <recommendedName>
        <fullName evidence="7">DUF1907 domain-containing protein</fullName>
    </recommendedName>
</protein>
<reference evidence="8" key="1">
    <citation type="submission" date="2022-09" db="EMBL/GenBank/DDBJ databases">
        <title>Fusarium specimens isolated from Avocado Roots.</title>
        <authorList>
            <person name="Stajich J."/>
            <person name="Roper C."/>
            <person name="Heimlech-Rivalta G."/>
        </authorList>
    </citation>
    <scope>NUCLEOTIDE SEQUENCE</scope>
    <source>
        <strain evidence="8">CF00136</strain>
    </source>
</reference>
<proteinExistence type="predicted"/>
<comment type="subunit">
    <text evidence="2">Monomer.</text>
</comment>
<keyword evidence="5" id="KW-0862">Zinc</keyword>
<dbReference type="GO" id="GO:0005634">
    <property type="term" value="C:nucleus"/>
    <property type="evidence" value="ECO:0007669"/>
    <property type="project" value="UniProtKB-SubCell"/>
</dbReference>
<evidence type="ECO:0000259" key="7">
    <source>
        <dbReference type="SMART" id="SM01168"/>
    </source>
</evidence>
<dbReference type="PANTHER" id="PTHR13204:SF1">
    <property type="entry name" value="ESTER HYDROLASE C11ORF54"/>
    <property type="match status" value="1"/>
</dbReference>